<proteinExistence type="predicted"/>
<keyword evidence="1" id="KW-0812">Transmembrane</keyword>
<organism evidence="2 3">
    <name type="scientific">Corynespora cassiicola Philippines</name>
    <dbReference type="NCBI Taxonomy" id="1448308"/>
    <lineage>
        <taxon>Eukaryota</taxon>
        <taxon>Fungi</taxon>
        <taxon>Dikarya</taxon>
        <taxon>Ascomycota</taxon>
        <taxon>Pezizomycotina</taxon>
        <taxon>Dothideomycetes</taxon>
        <taxon>Pleosporomycetidae</taxon>
        <taxon>Pleosporales</taxon>
        <taxon>Corynesporascaceae</taxon>
        <taxon>Corynespora</taxon>
    </lineage>
</organism>
<dbReference type="EMBL" id="KZ678151">
    <property type="protein sequence ID" value="PSN60119.1"/>
    <property type="molecule type" value="Genomic_DNA"/>
</dbReference>
<accession>A0A2T2N415</accession>
<sequence length="81" mass="9432">MLQVPSCPVKNYDLQAVYFPFVVWCNLLFEVVNSRPSRCSRNLLWTTRPMQRSDSLGWMTQVRVYASMGLCREGFTHGKLD</sequence>
<reference evidence="2 3" key="1">
    <citation type="journal article" date="2018" name="Front. Microbiol.">
        <title>Genome-Wide Analysis of Corynespora cassiicola Leaf Fall Disease Putative Effectors.</title>
        <authorList>
            <person name="Lopez D."/>
            <person name="Ribeiro S."/>
            <person name="Label P."/>
            <person name="Fumanal B."/>
            <person name="Venisse J.S."/>
            <person name="Kohler A."/>
            <person name="de Oliveira R.R."/>
            <person name="Labutti K."/>
            <person name="Lipzen A."/>
            <person name="Lail K."/>
            <person name="Bauer D."/>
            <person name="Ohm R.A."/>
            <person name="Barry K.W."/>
            <person name="Spatafora J."/>
            <person name="Grigoriev I.V."/>
            <person name="Martin F.M."/>
            <person name="Pujade-Renaud V."/>
        </authorList>
    </citation>
    <scope>NUCLEOTIDE SEQUENCE [LARGE SCALE GENOMIC DNA]</scope>
    <source>
        <strain evidence="2 3">Philippines</strain>
    </source>
</reference>
<dbReference type="Proteomes" id="UP000240883">
    <property type="component" value="Unassembled WGS sequence"/>
</dbReference>
<evidence type="ECO:0000313" key="3">
    <source>
        <dbReference type="Proteomes" id="UP000240883"/>
    </source>
</evidence>
<evidence type="ECO:0000256" key="1">
    <source>
        <dbReference type="SAM" id="Phobius"/>
    </source>
</evidence>
<evidence type="ECO:0000313" key="2">
    <source>
        <dbReference type="EMBL" id="PSN60119.1"/>
    </source>
</evidence>
<keyword evidence="1" id="KW-1133">Transmembrane helix</keyword>
<keyword evidence="1" id="KW-0472">Membrane</keyword>
<dbReference type="AlphaFoldDB" id="A0A2T2N415"/>
<gene>
    <name evidence="2" type="ORF">BS50DRAFT_219041</name>
</gene>
<name>A0A2T2N415_CORCC</name>
<feature type="transmembrane region" description="Helical" evidence="1">
    <location>
        <begin position="12"/>
        <end position="32"/>
    </location>
</feature>
<protein>
    <submittedName>
        <fullName evidence="2">Uncharacterized protein</fullName>
    </submittedName>
</protein>
<keyword evidence="3" id="KW-1185">Reference proteome</keyword>